<evidence type="ECO:0000313" key="11">
    <source>
        <dbReference type="Proteomes" id="UP001165583"/>
    </source>
</evidence>
<evidence type="ECO:0000256" key="6">
    <source>
        <dbReference type="ARBA" id="ARBA00023316"/>
    </source>
</evidence>
<accession>A0ABT2HZH6</accession>
<dbReference type="PROSITE" id="PS51257">
    <property type="entry name" value="PROKAR_LIPOPROTEIN"/>
    <property type="match status" value="1"/>
</dbReference>
<evidence type="ECO:0000256" key="7">
    <source>
        <dbReference type="PROSITE-ProRule" id="PRU01373"/>
    </source>
</evidence>
<dbReference type="InterPro" id="IPR052905">
    <property type="entry name" value="LD-transpeptidase_YkuD-like"/>
</dbReference>
<evidence type="ECO:0000256" key="4">
    <source>
        <dbReference type="ARBA" id="ARBA00022960"/>
    </source>
</evidence>
<evidence type="ECO:0000256" key="5">
    <source>
        <dbReference type="ARBA" id="ARBA00022984"/>
    </source>
</evidence>
<dbReference type="Pfam" id="PF03734">
    <property type="entry name" value="YkuD"/>
    <property type="match status" value="1"/>
</dbReference>
<dbReference type="RefSeq" id="WP_260042984.1">
    <property type="nucleotide sequence ID" value="NZ_JANZXA010000001.1"/>
</dbReference>
<keyword evidence="3" id="KW-0808">Transferase</keyword>
<comment type="pathway">
    <text evidence="1 7">Cell wall biogenesis; peptidoglycan biosynthesis.</text>
</comment>
<protein>
    <submittedName>
        <fullName evidence="10">L,D-transpeptidase family protein</fullName>
    </submittedName>
</protein>
<evidence type="ECO:0000313" key="10">
    <source>
        <dbReference type="EMBL" id="MCT2397951.1"/>
    </source>
</evidence>
<dbReference type="CDD" id="cd16913">
    <property type="entry name" value="YkuD_like"/>
    <property type="match status" value="1"/>
</dbReference>
<keyword evidence="4 7" id="KW-0133">Cell shape</keyword>
<dbReference type="Gene3D" id="2.40.440.10">
    <property type="entry name" value="L,D-transpeptidase catalytic domain-like"/>
    <property type="match status" value="1"/>
</dbReference>
<dbReference type="PANTHER" id="PTHR41533:SF2">
    <property type="entry name" value="BLR7131 PROTEIN"/>
    <property type="match status" value="1"/>
</dbReference>
<dbReference type="PROSITE" id="PS52029">
    <property type="entry name" value="LD_TPASE"/>
    <property type="match status" value="1"/>
</dbReference>
<evidence type="ECO:0000256" key="2">
    <source>
        <dbReference type="ARBA" id="ARBA00005992"/>
    </source>
</evidence>
<dbReference type="SUPFAM" id="SSF141523">
    <property type="entry name" value="L,D-transpeptidase catalytic domain-like"/>
    <property type="match status" value="1"/>
</dbReference>
<keyword evidence="6 7" id="KW-0961">Cell wall biogenesis/degradation</keyword>
<evidence type="ECO:0000256" key="3">
    <source>
        <dbReference type="ARBA" id="ARBA00022679"/>
    </source>
</evidence>
<keyword evidence="8" id="KW-0732">Signal</keyword>
<dbReference type="Proteomes" id="UP001165583">
    <property type="component" value="Unassembled WGS sequence"/>
</dbReference>
<name>A0ABT2HZH6_9SPHN</name>
<reference evidence="10" key="1">
    <citation type="submission" date="2022-09" db="EMBL/GenBank/DDBJ databases">
        <title>Novosphingobium sp. Nov., a polycyclic aromatic hydrocarbon-degrading bacterium isolated form mangrove sediments in HongKong.</title>
        <authorList>
            <person name="Hu Z."/>
        </authorList>
    </citation>
    <scope>NUCLEOTIDE SEQUENCE</scope>
    <source>
        <strain evidence="10">HK4-1</strain>
    </source>
</reference>
<feature type="domain" description="L,D-TPase catalytic" evidence="9">
    <location>
        <begin position="193"/>
        <end position="342"/>
    </location>
</feature>
<dbReference type="PANTHER" id="PTHR41533">
    <property type="entry name" value="L,D-TRANSPEPTIDASE HI_1667-RELATED"/>
    <property type="match status" value="1"/>
</dbReference>
<comment type="similarity">
    <text evidence="2">Belongs to the YkuD family.</text>
</comment>
<dbReference type="InterPro" id="IPR005490">
    <property type="entry name" value="LD_TPept_cat_dom"/>
</dbReference>
<feature type="active site" description="Nucleophile" evidence="7">
    <location>
        <position position="316"/>
    </location>
</feature>
<feature type="active site" description="Proton donor/acceptor" evidence="7">
    <location>
        <position position="297"/>
    </location>
</feature>
<keyword evidence="5 7" id="KW-0573">Peptidoglycan synthesis</keyword>
<organism evidence="10 11">
    <name type="scientific">Novosphingobium mangrovi</name>
    <name type="common">ex Huang et al. 2023</name>
    <dbReference type="NCBI Taxonomy" id="2976432"/>
    <lineage>
        <taxon>Bacteria</taxon>
        <taxon>Pseudomonadati</taxon>
        <taxon>Pseudomonadota</taxon>
        <taxon>Alphaproteobacteria</taxon>
        <taxon>Sphingomonadales</taxon>
        <taxon>Sphingomonadaceae</taxon>
        <taxon>Novosphingobium</taxon>
    </lineage>
</organism>
<gene>
    <name evidence="10" type="ORF">NZK81_00160</name>
</gene>
<sequence length="402" mass="43531">MKAVFNVSSVASAPWSVLFLLGALVSCGATNTSSTAEESATVVPQVPAEGWNSAELDELLRWAHAAPEDALPEPDIGELDASIANGDQAAIDSAATALALELAHMHLLGVATTAQRTGWRIEDSDASIDLASRLTKAVADGGIDAFFTALRPSNPDYAALRQAYATETDPARRETIARNMERWRWLPQSLGSSYVLVNTATFEARLWRDGKMVGSWPVIVGKRSTPSPVFSTTITGVVFNPWWEIPASIVREKKGRFPARLGYVRTPEGRYRQKPGPNNALGQMKLVMPNPFRVYMHDTPSKSLFEKDVRAFSHGCIRVGGALDYATTLLDGKESREQVDAIVASRKTTTVSLPRPVPVYITYFTAGLLGDGSFVVMPDIYDRDARIGPLAQASESECSASG</sequence>
<dbReference type="Pfam" id="PF20142">
    <property type="entry name" value="Scaffold"/>
    <property type="match status" value="1"/>
</dbReference>
<feature type="chain" id="PRO_5046428589" evidence="8">
    <location>
        <begin position="29"/>
        <end position="402"/>
    </location>
</feature>
<dbReference type="EMBL" id="JANZXA010000001">
    <property type="protein sequence ID" value="MCT2397951.1"/>
    <property type="molecule type" value="Genomic_DNA"/>
</dbReference>
<evidence type="ECO:0000256" key="1">
    <source>
        <dbReference type="ARBA" id="ARBA00004752"/>
    </source>
</evidence>
<comment type="caution">
    <text evidence="10">The sequence shown here is derived from an EMBL/GenBank/DDBJ whole genome shotgun (WGS) entry which is preliminary data.</text>
</comment>
<dbReference type="InterPro" id="IPR038063">
    <property type="entry name" value="Transpep_catalytic_dom"/>
</dbReference>
<proteinExistence type="inferred from homology"/>
<dbReference type="InterPro" id="IPR045380">
    <property type="entry name" value="LD_TPept_scaffold_dom"/>
</dbReference>
<evidence type="ECO:0000259" key="9">
    <source>
        <dbReference type="PROSITE" id="PS52029"/>
    </source>
</evidence>
<feature type="signal peptide" evidence="8">
    <location>
        <begin position="1"/>
        <end position="28"/>
    </location>
</feature>
<evidence type="ECO:0000256" key="8">
    <source>
        <dbReference type="SAM" id="SignalP"/>
    </source>
</evidence>
<keyword evidence="11" id="KW-1185">Reference proteome</keyword>